<protein>
    <submittedName>
        <fullName evidence="2">Uncharacterized protein</fullName>
    </submittedName>
</protein>
<keyword evidence="1" id="KW-0812">Transmembrane</keyword>
<sequence length="118" mass="13620">MPLNLQPDPYSTLLFFDDFFCFIFAVYPMRQAWILSAAALRPHLQTDRTMDRCMDAIASLTTLFPRRLCLVYLCIFCAFLFPVLVSPWIGQQFGRTSSTSMAKPGSERSFELTDFLRD</sequence>
<keyword evidence="3" id="KW-1185">Reference proteome</keyword>
<gene>
    <name evidence="2" type="ORF">QR685DRAFT_534299</name>
</gene>
<keyword evidence="1" id="KW-0472">Membrane</keyword>
<dbReference type="EMBL" id="JAVLET010000011">
    <property type="protein sequence ID" value="KAL0466752.1"/>
    <property type="molecule type" value="Genomic_DNA"/>
</dbReference>
<dbReference type="Proteomes" id="UP001451303">
    <property type="component" value="Unassembled WGS sequence"/>
</dbReference>
<feature type="transmembrane region" description="Helical" evidence="1">
    <location>
        <begin position="69"/>
        <end position="89"/>
    </location>
</feature>
<name>A0ABR3D372_NEUIN</name>
<evidence type="ECO:0000256" key="1">
    <source>
        <dbReference type="SAM" id="Phobius"/>
    </source>
</evidence>
<evidence type="ECO:0000313" key="3">
    <source>
        <dbReference type="Proteomes" id="UP001451303"/>
    </source>
</evidence>
<accession>A0ABR3D372</accession>
<feature type="transmembrane region" description="Helical" evidence="1">
    <location>
        <begin position="12"/>
        <end position="29"/>
    </location>
</feature>
<evidence type="ECO:0000313" key="2">
    <source>
        <dbReference type="EMBL" id="KAL0466752.1"/>
    </source>
</evidence>
<organism evidence="2 3">
    <name type="scientific">Neurospora intermedia</name>
    <dbReference type="NCBI Taxonomy" id="5142"/>
    <lineage>
        <taxon>Eukaryota</taxon>
        <taxon>Fungi</taxon>
        <taxon>Dikarya</taxon>
        <taxon>Ascomycota</taxon>
        <taxon>Pezizomycotina</taxon>
        <taxon>Sordariomycetes</taxon>
        <taxon>Sordariomycetidae</taxon>
        <taxon>Sordariales</taxon>
        <taxon>Sordariaceae</taxon>
        <taxon>Neurospora</taxon>
    </lineage>
</organism>
<reference evidence="2 3" key="1">
    <citation type="submission" date="2023-09" db="EMBL/GenBank/DDBJ databases">
        <title>Multi-omics analysis of a traditional fermented food reveals byproduct-associated fungal strains for waste-to-food upcycling.</title>
        <authorList>
            <consortium name="Lawrence Berkeley National Laboratory"/>
            <person name="Rekdal V.M."/>
            <person name="Villalobos-Escobedo J.M."/>
            <person name="Rodriguez-Valeron N."/>
            <person name="Garcia M.O."/>
            <person name="Vasquez D.P."/>
            <person name="Damayanti I."/>
            <person name="Sorensen P.M."/>
            <person name="Baidoo E.E."/>
            <person name="De Carvalho A.C."/>
            <person name="Riley R."/>
            <person name="Lipzen A."/>
            <person name="He G."/>
            <person name="Yan M."/>
            <person name="Haridas S."/>
            <person name="Daum C."/>
            <person name="Yoshinaga Y."/>
            <person name="Ng V."/>
            <person name="Grigoriev I.V."/>
            <person name="Munk R."/>
            <person name="Nuraida L."/>
            <person name="Wijaya C.H."/>
            <person name="Morales P.-C."/>
            <person name="Keasling J.D."/>
        </authorList>
    </citation>
    <scope>NUCLEOTIDE SEQUENCE [LARGE SCALE GENOMIC DNA]</scope>
    <source>
        <strain evidence="2 3">FGSC 2613</strain>
    </source>
</reference>
<keyword evidence="1" id="KW-1133">Transmembrane helix</keyword>
<comment type="caution">
    <text evidence="2">The sequence shown here is derived from an EMBL/GenBank/DDBJ whole genome shotgun (WGS) entry which is preliminary data.</text>
</comment>
<proteinExistence type="predicted"/>